<dbReference type="GO" id="GO:0018189">
    <property type="term" value="P:pyrroloquinoline quinone biosynthetic process"/>
    <property type="evidence" value="ECO:0007669"/>
    <property type="project" value="UniProtKB-UniRule"/>
</dbReference>
<dbReference type="SUPFAM" id="SSF48613">
    <property type="entry name" value="Heme oxygenase-like"/>
    <property type="match status" value="1"/>
</dbReference>
<feature type="domain" description="Thiaminase-2/PQQC" evidence="5">
    <location>
        <begin position="18"/>
        <end position="218"/>
    </location>
</feature>
<reference evidence="6" key="1">
    <citation type="submission" date="2021-01" db="EMBL/GenBank/DDBJ databases">
        <title>Whole genome shotgun sequence of Planosporangium mesophilum NBRC 109066.</title>
        <authorList>
            <person name="Komaki H."/>
            <person name="Tamura T."/>
        </authorList>
    </citation>
    <scope>NUCLEOTIDE SEQUENCE</scope>
    <source>
        <strain evidence="6">NBRC 109066</strain>
    </source>
</reference>
<dbReference type="InterPro" id="IPR016084">
    <property type="entry name" value="Haem_Oase-like_multi-hlx"/>
</dbReference>
<dbReference type="PANTHER" id="PTHR40279:SF3">
    <property type="entry name" value="4-AMINOBENZOATE SYNTHASE"/>
    <property type="match status" value="1"/>
</dbReference>
<dbReference type="NCBIfam" id="TIGR02111">
    <property type="entry name" value="PQQ_syn_pqqC"/>
    <property type="match status" value="1"/>
</dbReference>
<comment type="pathway">
    <text evidence="4">Cofactor biosynthesis; pyrroloquinoline quinone biosynthesis.</text>
</comment>
<keyword evidence="3 4" id="KW-0560">Oxidoreductase</keyword>
<dbReference type="HAMAP" id="MF_00654">
    <property type="entry name" value="PQQ_syn_PqqC"/>
    <property type="match status" value="1"/>
</dbReference>
<keyword evidence="2 4" id="KW-0884">PQQ biosynthesis</keyword>
<dbReference type="GO" id="GO:0033732">
    <property type="term" value="F:pyrroloquinoline-quinone synthase activity"/>
    <property type="evidence" value="ECO:0007669"/>
    <property type="project" value="UniProtKB-EC"/>
</dbReference>
<dbReference type="Gene3D" id="1.20.910.10">
    <property type="entry name" value="Heme oxygenase-like"/>
    <property type="match status" value="1"/>
</dbReference>
<organism evidence="6 7">
    <name type="scientific">Planosporangium mesophilum</name>
    <dbReference type="NCBI Taxonomy" id="689768"/>
    <lineage>
        <taxon>Bacteria</taxon>
        <taxon>Bacillati</taxon>
        <taxon>Actinomycetota</taxon>
        <taxon>Actinomycetes</taxon>
        <taxon>Micromonosporales</taxon>
        <taxon>Micromonosporaceae</taxon>
        <taxon>Planosporangium</taxon>
    </lineage>
</organism>
<comment type="pathway">
    <text evidence="1">Cofactor biosynthesis; thiamine diphosphate biosynthesis.</text>
</comment>
<evidence type="ECO:0000256" key="2">
    <source>
        <dbReference type="ARBA" id="ARBA00022905"/>
    </source>
</evidence>
<dbReference type="RefSeq" id="WP_168112806.1">
    <property type="nucleotide sequence ID" value="NZ_BOON01000005.1"/>
</dbReference>
<sequence length="226" mass="25865">MNDVDAFVADLRGRSAIYWEKHPFQQAMLAGRLAPEQIRGFVANRWYYQRSLPRKDAAVISNCPVQAVRRQWYERLVYHDGPHEGAGGLADWLRLCDAVGLRREEVLEETRVVPGVRFAVDRYVDFCRTAHWTAGVASSLTELFAPDLMSQRVAAFRRYYPWIDAEGLAYFEKRCVQAPKEASYALEVVMTYCDTPERRAAAGGALTLKCEVLWSMLDAIDYAYRP</sequence>
<evidence type="ECO:0000313" key="7">
    <source>
        <dbReference type="Proteomes" id="UP000599074"/>
    </source>
</evidence>
<dbReference type="EMBL" id="BOON01000005">
    <property type="protein sequence ID" value="GII20962.1"/>
    <property type="molecule type" value="Genomic_DNA"/>
</dbReference>
<name>A0A8J3WYA0_9ACTN</name>
<comment type="caution">
    <text evidence="6">The sequence shown here is derived from an EMBL/GenBank/DDBJ whole genome shotgun (WGS) entry which is preliminary data.</text>
</comment>
<dbReference type="PANTHER" id="PTHR40279">
    <property type="entry name" value="PQQC-LIKE PROTEIN"/>
    <property type="match status" value="1"/>
</dbReference>
<dbReference type="InterPro" id="IPR039068">
    <property type="entry name" value="PqqC-like"/>
</dbReference>
<keyword evidence="7" id="KW-1185">Reference proteome</keyword>
<evidence type="ECO:0000259" key="5">
    <source>
        <dbReference type="Pfam" id="PF03070"/>
    </source>
</evidence>
<dbReference type="AlphaFoldDB" id="A0A8J3WYA0"/>
<gene>
    <name evidence="4 6" type="primary">pqqC</name>
    <name evidence="6" type="ORF">Pme01_05590</name>
</gene>
<comment type="catalytic activity">
    <reaction evidence="4">
        <text>6-(2-amino-2-carboxyethyl)-7,8-dioxo-1,2,3,4,7,8-hexahydroquinoline-2,4-dicarboxylate + 3 O2 = pyrroloquinoline quinone + 2 H2O2 + 2 H2O + H(+)</text>
        <dbReference type="Rhea" id="RHEA:10692"/>
        <dbReference type="ChEBI" id="CHEBI:15377"/>
        <dbReference type="ChEBI" id="CHEBI:15378"/>
        <dbReference type="ChEBI" id="CHEBI:15379"/>
        <dbReference type="ChEBI" id="CHEBI:16240"/>
        <dbReference type="ChEBI" id="CHEBI:58442"/>
        <dbReference type="ChEBI" id="CHEBI:58778"/>
        <dbReference type="EC" id="1.3.3.11"/>
    </reaction>
</comment>
<comment type="similarity">
    <text evidence="4">Belongs to the PqqC family.</text>
</comment>
<dbReference type="InterPro" id="IPR011845">
    <property type="entry name" value="PqqC"/>
</dbReference>
<comment type="function">
    <text evidence="4">Ring cyclization and eight-electron oxidation of 3a-(2-amino-2-carboxyethyl)-4,5-dioxo-4,5,6,7,8,9-hexahydroquinoline-7,9-dicarboxylic-acid to PQQ.</text>
</comment>
<dbReference type="Proteomes" id="UP000599074">
    <property type="component" value="Unassembled WGS sequence"/>
</dbReference>
<evidence type="ECO:0000313" key="6">
    <source>
        <dbReference type="EMBL" id="GII20962.1"/>
    </source>
</evidence>
<evidence type="ECO:0000256" key="1">
    <source>
        <dbReference type="ARBA" id="ARBA00004948"/>
    </source>
</evidence>
<accession>A0A8J3WYA0</accession>
<evidence type="ECO:0000256" key="3">
    <source>
        <dbReference type="ARBA" id="ARBA00023002"/>
    </source>
</evidence>
<dbReference type="EC" id="1.3.3.11" evidence="4"/>
<dbReference type="InterPro" id="IPR004305">
    <property type="entry name" value="Thiaminase-2/PQQC"/>
</dbReference>
<dbReference type="UniPathway" id="UPA00539"/>
<dbReference type="Pfam" id="PF03070">
    <property type="entry name" value="TENA_THI-4"/>
    <property type="match status" value="1"/>
</dbReference>
<protein>
    <recommendedName>
        <fullName evidence="4">Pyrroloquinoline-quinone synthase</fullName>
        <ecNumber evidence="4">1.3.3.11</ecNumber>
    </recommendedName>
    <alternativeName>
        <fullName evidence="4">Coenzyme PQQ synthesis protein C</fullName>
    </alternativeName>
    <alternativeName>
        <fullName evidence="4">Pyrroloquinoline quinone biosynthesis protein C</fullName>
    </alternativeName>
</protein>
<proteinExistence type="inferred from homology"/>
<evidence type="ECO:0000256" key="4">
    <source>
        <dbReference type="HAMAP-Rule" id="MF_00654"/>
    </source>
</evidence>